<name>A0AAV4PJ31_CAEEX</name>
<protein>
    <submittedName>
        <fullName evidence="1">Uncharacterized protein</fullName>
    </submittedName>
</protein>
<dbReference type="AlphaFoldDB" id="A0AAV4PJ31"/>
<accession>A0AAV4PJ31</accession>
<gene>
    <name evidence="1" type="ORF">CEXT_714551</name>
</gene>
<dbReference type="Proteomes" id="UP001054945">
    <property type="component" value="Unassembled WGS sequence"/>
</dbReference>
<keyword evidence="2" id="KW-1185">Reference proteome</keyword>
<sequence length="168" mass="19299">MGKLENWGWKRSSPLAARDVTFWGKHQLGILQKPSFASHSLYSSDSPPTQSSMLTFYQSTRSFSPRNASSLSSTPNSPSRPFFFLRCYDPHSVPEMRGAKKLTHCLRFRRMLRHIYATLLWLPHHVAMGIKFPHELHIGFPSIMGTIIVEEKKTGERDRERKSAVQNV</sequence>
<comment type="caution">
    <text evidence="1">The sequence shown here is derived from an EMBL/GenBank/DDBJ whole genome shotgun (WGS) entry which is preliminary data.</text>
</comment>
<reference evidence="1 2" key="1">
    <citation type="submission" date="2021-06" db="EMBL/GenBank/DDBJ databases">
        <title>Caerostris extrusa draft genome.</title>
        <authorList>
            <person name="Kono N."/>
            <person name="Arakawa K."/>
        </authorList>
    </citation>
    <scope>NUCLEOTIDE SEQUENCE [LARGE SCALE GENOMIC DNA]</scope>
</reference>
<evidence type="ECO:0000313" key="2">
    <source>
        <dbReference type="Proteomes" id="UP001054945"/>
    </source>
</evidence>
<organism evidence="1 2">
    <name type="scientific">Caerostris extrusa</name>
    <name type="common">Bark spider</name>
    <name type="synonym">Caerostris bankana</name>
    <dbReference type="NCBI Taxonomy" id="172846"/>
    <lineage>
        <taxon>Eukaryota</taxon>
        <taxon>Metazoa</taxon>
        <taxon>Ecdysozoa</taxon>
        <taxon>Arthropoda</taxon>
        <taxon>Chelicerata</taxon>
        <taxon>Arachnida</taxon>
        <taxon>Araneae</taxon>
        <taxon>Araneomorphae</taxon>
        <taxon>Entelegynae</taxon>
        <taxon>Araneoidea</taxon>
        <taxon>Araneidae</taxon>
        <taxon>Caerostris</taxon>
    </lineage>
</organism>
<proteinExistence type="predicted"/>
<dbReference type="EMBL" id="BPLR01004793">
    <property type="protein sequence ID" value="GIX97532.1"/>
    <property type="molecule type" value="Genomic_DNA"/>
</dbReference>
<evidence type="ECO:0000313" key="1">
    <source>
        <dbReference type="EMBL" id="GIX97532.1"/>
    </source>
</evidence>